<feature type="region of interest" description="Disordered" evidence="1">
    <location>
        <begin position="1"/>
        <end position="22"/>
    </location>
</feature>
<dbReference type="EMBL" id="AFBM01000028">
    <property type="protein sequence ID" value="EGF50818.1"/>
    <property type="molecule type" value="Genomic_DNA"/>
</dbReference>
<evidence type="ECO:0000256" key="1">
    <source>
        <dbReference type="SAM" id="MobiDB-lite"/>
    </source>
</evidence>
<dbReference type="InterPro" id="IPR024294">
    <property type="entry name" value="DUF3810"/>
</dbReference>
<dbReference type="Pfam" id="PF12725">
    <property type="entry name" value="DUF3810"/>
    <property type="match status" value="1"/>
</dbReference>
<keyword evidence="2" id="KW-0472">Membrane</keyword>
<name>A0ABP2KPN6_9BACE</name>
<reference evidence="3 4" key="1">
    <citation type="submission" date="2011-02" db="EMBL/GenBank/DDBJ databases">
        <authorList>
            <person name="Weinstock G."/>
            <person name="Sodergren E."/>
            <person name="Clifton S."/>
            <person name="Fulton L."/>
            <person name="Fulton B."/>
            <person name="Courtney L."/>
            <person name="Fronick C."/>
            <person name="Harrison M."/>
            <person name="Strong C."/>
            <person name="Farmer C."/>
            <person name="Delahaunty K."/>
            <person name="Markovic C."/>
            <person name="Hall O."/>
            <person name="Minx P."/>
            <person name="Tomlinson C."/>
            <person name="Mitreva M."/>
            <person name="Hou S."/>
            <person name="Chen J."/>
            <person name="Wollam A."/>
            <person name="Pepin K.H."/>
            <person name="Johnson M."/>
            <person name="Bhonagiri V."/>
            <person name="Zhang X."/>
            <person name="Suruliraj S."/>
            <person name="Warren W."/>
            <person name="Chinwalla A."/>
            <person name="Mardis E.R."/>
            <person name="Wilson R.K."/>
        </authorList>
    </citation>
    <scope>NUCLEOTIDE SEQUENCE [LARGE SCALE GENOMIC DNA]</scope>
    <source>
        <strain evidence="3 4">YIT 12056</strain>
    </source>
</reference>
<evidence type="ECO:0000256" key="2">
    <source>
        <dbReference type="SAM" id="Phobius"/>
    </source>
</evidence>
<organism evidence="3 4">
    <name type="scientific">Bacteroides clarus YIT 12056</name>
    <dbReference type="NCBI Taxonomy" id="762984"/>
    <lineage>
        <taxon>Bacteria</taxon>
        <taxon>Pseudomonadati</taxon>
        <taxon>Bacteroidota</taxon>
        <taxon>Bacteroidia</taxon>
        <taxon>Bacteroidales</taxon>
        <taxon>Bacteroidaceae</taxon>
        <taxon>Bacteroides</taxon>
    </lineage>
</organism>
<comment type="caution">
    <text evidence="3">The sequence shown here is derived from an EMBL/GenBank/DDBJ whole genome shotgun (WGS) entry which is preliminary data.</text>
</comment>
<keyword evidence="2" id="KW-1133">Transmembrane helix</keyword>
<proteinExistence type="predicted"/>
<dbReference type="Proteomes" id="UP000010321">
    <property type="component" value="Unassembled WGS sequence"/>
</dbReference>
<gene>
    <name evidence="3" type="ORF">HMPREF9445_02412</name>
</gene>
<sequence>MKLPFSKGETTVPKAGNRHGLKKKNRMKRSITIAGVRFRGDSLLLIFFLLLVLCVQTVPGWGNAYAMYVYPSIARTLSSFSRLIPFAIGDLFIALSIAGVLLYPAYARCIRKRKWSRILLKDVKYLLWVYVWFYLAWGLNYSQKNFYERTRIPYTAYTPENFRSFTDGYIKNLNSSYTDITSIDKELVCRESVQAYNQIGDSLGVHHPFHQSPRVKTMLFTPLISMVGVTGSMAPFFCEFTLNGDLLPSQYPATYAHEFAHLLGITSEAEANFYAYQVCTRSQAKDIRFSGYLSVLPHVLGNARRLMDEEEYAQLYRSIRPEIIGLAKKNSEYWMRKYNPLVGDIQDRIYDLYLKGNKIESGRKNYSEVIGLLISYEEWKNKANCAAEVQK</sequence>
<feature type="transmembrane region" description="Helical" evidence="2">
    <location>
        <begin position="84"/>
        <end position="104"/>
    </location>
</feature>
<keyword evidence="2" id="KW-0812">Transmembrane</keyword>
<accession>A0ABP2KPN6</accession>
<feature type="transmembrane region" description="Helical" evidence="2">
    <location>
        <begin position="125"/>
        <end position="142"/>
    </location>
</feature>
<evidence type="ECO:0000313" key="4">
    <source>
        <dbReference type="Proteomes" id="UP000010321"/>
    </source>
</evidence>
<evidence type="ECO:0000313" key="3">
    <source>
        <dbReference type="EMBL" id="EGF50818.1"/>
    </source>
</evidence>
<evidence type="ECO:0008006" key="5">
    <source>
        <dbReference type="Google" id="ProtNLM"/>
    </source>
</evidence>
<keyword evidence="4" id="KW-1185">Reference proteome</keyword>
<protein>
    <recommendedName>
        <fullName evidence="5">DUF3810 domain-containing protein</fullName>
    </recommendedName>
</protein>